<comment type="caution">
    <text evidence="1">The sequence shown here is derived from an EMBL/GenBank/DDBJ whole genome shotgun (WGS) entry which is preliminary data.</text>
</comment>
<gene>
    <name evidence="1" type="ORF">V1479_00715</name>
</gene>
<evidence type="ECO:0008006" key="3">
    <source>
        <dbReference type="Google" id="ProtNLM"/>
    </source>
</evidence>
<accession>A0ABV3WN80</accession>
<sequence>MSAPAAGRQPGQCLLITVDKGMQAVMRVLDVLAQRSVMPETITIEQGPEALAITLTLREFAESEAASIACRLQTLVTTRMVNVTPIS</sequence>
<dbReference type="EMBL" id="JAZHFV010000001">
    <property type="protein sequence ID" value="MEX4005801.1"/>
    <property type="molecule type" value="Genomic_DNA"/>
</dbReference>
<evidence type="ECO:0000313" key="1">
    <source>
        <dbReference type="EMBL" id="MEX4005801.1"/>
    </source>
</evidence>
<dbReference type="Proteomes" id="UP001559025">
    <property type="component" value="Unassembled WGS sequence"/>
</dbReference>
<evidence type="ECO:0000313" key="2">
    <source>
        <dbReference type="Proteomes" id="UP001559025"/>
    </source>
</evidence>
<dbReference type="RefSeq" id="WP_368801239.1">
    <property type="nucleotide sequence ID" value="NZ_JAZHFV010000001.1"/>
</dbReference>
<organism evidence="1 2">
    <name type="scientific">Neoaquamicrobium sediminum</name>
    <dbReference type="NCBI Taxonomy" id="1849104"/>
    <lineage>
        <taxon>Bacteria</taxon>
        <taxon>Pseudomonadati</taxon>
        <taxon>Pseudomonadota</taxon>
        <taxon>Alphaproteobacteria</taxon>
        <taxon>Hyphomicrobiales</taxon>
        <taxon>Phyllobacteriaceae</taxon>
        <taxon>Neoaquamicrobium</taxon>
    </lineage>
</organism>
<proteinExistence type="predicted"/>
<reference evidence="1 2" key="1">
    <citation type="submission" date="2024-01" db="EMBL/GenBank/DDBJ databases">
        <title>New evidence supports the origin of RcGTA from prophage.</title>
        <authorList>
            <person name="Xu Y."/>
            <person name="Liu B."/>
            <person name="Chen F."/>
        </authorList>
    </citation>
    <scope>NUCLEOTIDE SEQUENCE [LARGE SCALE GENOMIC DNA]</scope>
    <source>
        <strain evidence="1 2">CBW1107-2</strain>
    </source>
</reference>
<keyword evidence="2" id="KW-1185">Reference proteome</keyword>
<name>A0ABV3WN80_9HYPH</name>
<protein>
    <recommendedName>
        <fullName evidence="3">ACT domain-containing protein</fullName>
    </recommendedName>
</protein>